<feature type="domain" description="RING-type" evidence="8">
    <location>
        <begin position="131"/>
        <end position="173"/>
    </location>
</feature>
<keyword evidence="7" id="KW-0812">Transmembrane</keyword>
<dbReference type="Proteomes" id="UP000245207">
    <property type="component" value="Unassembled WGS sequence"/>
</dbReference>
<keyword evidence="2" id="KW-0479">Metal-binding</keyword>
<evidence type="ECO:0000256" key="7">
    <source>
        <dbReference type="SAM" id="Phobius"/>
    </source>
</evidence>
<sequence length="176" mass="19087">MADFEFRVFVNGFSRVCMAILTCMVSLGGAIVGTITGAIKGPTTETGLVRGACVGAVTGAITALQLMDMIIDGEPFSKMIGIETSFAEMFDVFENNGAKGLCEDSISKLPKCMFKDCNEIERNGTHVSNNCAICLQSFKNIEVVRELPKCRHIFHLKCIDEWLISSGSCPVCRSDV</sequence>
<evidence type="ECO:0000256" key="3">
    <source>
        <dbReference type="ARBA" id="ARBA00022771"/>
    </source>
</evidence>
<dbReference type="AlphaFoldDB" id="A0A2U1QJG4"/>
<dbReference type="PANTHER" id="PTHR46151">
    <property type="entry name" value="NEP1-INTERACTING PROTEIN-LIKE 2"/>
    <property type="match status" value="1"/>
</dbReference>
<evidence type="ECO:0000256" key="4">
    <source>
        <dbReference type="ARBA" id="ARBA00022833"/>
    </source>
</evidence>
<feature type="transmembrane region" description="Helical" evidence="7">
    <location>
        <begin position="12"/>
        <end position="36"/>
    </location>
</feature>
<dbReference type="OrthoDB" id="8062037at2759"/>
<dbReference type="GO" id="GO:0016020">
    <property type="term" value="C:membrane"/>
    <property type="evidence" value="ECO:0007669"/>
    <property type="project" value="UniProtKB-SubCell"/>
</dbReference>
<dbReference type="EMBL" id="PKPP01000080">
    <property type="protein sequence ID" value="PWA98144.1"/>
    <property type="molecule type" value="Genomic_DNA"/>
</dbReference>
<dbReference type="InterPro" id="IPR001841">
    <property type="entry name" value="Znf_RING"/>
</dbReference>
<dbReference type="SMART" id="SM00184">
    <property type="entry name" value="RING"/>
    <property type="match status" value="1"/>
</dbReference>
<comment type="caution">
    <text evidence="9">The sequence shown here is derived from an EMBL/GenBank/DDBJ whole genome shotgun (WGS) entry which is preliminary data.</text>
</comment>
<keyword evidence="5 7" id="KW-0472">Membrane</keyword>
<keyword evidence="7" id="KW-1133">Transmembrane helix</keyword>
<evidence type="ECO:0000256" key="1">
    <source>
        <dbReference type="ARBA" id="ARBA00004370"/>
    </source>
</evidence>
<reference evidence="9 10" key="1">
    <citation type="journal article" date="2018" name="Mol. Plant">
        <title>The genome of Artemisia annua provides insight into the evolution of Asteraceae family and artemisinin biosynthesis.</title>
        <authorList>
            <person name="Shen Q."/>
            <person name="Zhang L."/>
            <person name="Liao Z."/>
            <person name="Wang S."/>
            <person name="Yan T."/>
            <person name="Shi P."/>
            <person name="Liu M."/>
            <person name="Fu X."/>
            <person name="Pan Q."/>
            <person name="Wang Y."/>
            <person name="Lv Z."/>
            <person name="Lu X."/>
            <person name="Zhang F."/>
            <person name="Jiang W."/>
            <person name="Ma Y."/>
            <person name="Chen M."/>
            <person name="Hao X."/>
            <person name="Li L."/>
            <person name="Tang Y."/>
            <person name="Lv G."/>
            <person name="Zhou Y."/>
            <person name="Sun X."/>
            <person name="Brodelius P.E."/>
            <person name="Rose J.K.C."/>
            <person name="Tang K."/>
        </authorList>
    </citation>
    <scope>NUCLEOTIDE SEQUENCE [LARGE SCALE GENOMIC DNA]</scope>
    <source>
        <strain evidence="10">cv. Huhao1</strain>
        <tissue evidence="9">Leaf</tissue>
    </source>
</reference>
<dbReference type="GO" id="GO:0008270">
    <property type="term" value="F:zinc ion binding"/>
    <property type="evidence" value="ECO:0007669"/>
    <property type="project" value="UniProtKB-KW"/>
</dbReference>
<name>A0A2U1QJG4_ARTAN</name>
<dbReference type="Gene3D" id="3.30.40.10">
    <property type="entry name" value="Zinc/RING finger domain, C3HC4 (zinc finger)"/>
    <property type="match status" value="1"/>
</dbReference>
<evidence type="ECO:0000256" key="2">
    <source>
        <dbReference type="ARBA" id="ARBA00022723"/>
    </source>
</evidence>
<dbReference type="SUPFAM" id="SSF57850">
    <property type="entry name" value="RING/U-box"/>
    <property type="match status" value="1"/>
</dbReference>
<keyword evidence="10" id="KW-1185">Reference proteome</keyword>
<keyword evidence="3 6" id="KW-0863">Zinc-finger</keyword>
<comment type="subcellular location">
    <subcellularLocation>
        <location evidence="1">Membrane</location>
    </subcellularLocation>
</comment>
<gene>
    <name evidence="9" type="ORF">CTI12_AA004370</name>
</gene>
<evidence type="ECO:0000313" key="9">
    <source>
        <dbReference type="EMBL" id="PWA98144.1"/>
    </source>
</evidence>
<dbReference type="InterPro" id="IPR013083">
    <property type="entry name" value="Znf_RING/FYVE/PHD"/>
</dbReference>
<accession>A0A2U1QJG4</accession>
<organism evidence="9 10">
    <name type="scientific">Artemisia annua</name>
    <name type="common">Sweet wormwood</name>
    <dbReference type="NCBI Taxonomy" id="35608"/>
    <lineage>
        <taxon>Eukaryota</taxon>
        <taxon>Viridiplantae</taxon>
        <taxon>Streptophyta</taxon>
        <taxon>Embryophyta</taxon>
        <taxon>Tracheophyta</taxon>
        <taxon>Spermatophyta</taxon>
        <taxon>Magnoliopsida</taxon>
        <taxon>eudicotyledons</taxon>
        <taxon>Gunneridae</taxon>
        <taxon>Pentapetalae</taxon>
        <taxon>asterids</taxon>
        <taxon>campanulids</taxon>
        <taxon>Asterales</taxon>
        <taxon>Asteraceae</taxon>
        <taxon>Asteroideae</taxon>
        <taxon>Anthemideae</taxon>
        <taxon>Artemisiinae</taxon>
        <taxon>Artemisia</taxon>
    </lineage>
</organism>
<dbReference type="PANTHER" id="PTHR46151:SF12">
    <property type="entry name" value="RING_U-BOX SUPERFAMILY PROTEIN"/>
    <property type="match status" value="1"/>
</dbReference>
<keyword evidence="4" id="KW-0862">Zinc</keyword>
<evidence type="ECO:0000259" key="8">
    <source>
        <dbReference type="PROSITE" id="PS50089"/>
    </source>
</evidence>
<protein>
    <submittedName>
        <fullName evidence="9">RING/U-box superfamily protein</fullName>
    </submittedName>
</protein>
<evidence type="ECO:0000256" key="6">
    <source>
        <dbReference type="PROSITE-ProRule" id="PRU00175"/>
    </source>
</evidence>
<evidence type="ECO:0000256" key="5">
    <source>
        <dbReference type="ARBA" id="ARBA00023136"/>
    </source>
</evidence>
<evidence type="ECO:0000313" key="10">
    <source>
        <dbReference type="Proteomes" id="UP000245207"/>
    </source>
</evidence>
<dbReference type="PROSITE" id="PS50089">
    <property type="entry name" value="ZF_RING_2"/>
    <property type="match status" value="1"/>
</dbReference>
<proteinExistence type="predicted"/>
<dbReference type="Pfam" id="PF13639">
    <property type="entry name" value="zf-RING_2"/>
    <property type="match status" value="1"/>
</dbReference>